<name>A0A060PUS3_HELPX</name>
<dbReference type="EMBL" id="AP014523">
    <property type="protein sequence ID" value="BAO98003.1"/>
    <property type="molecule type" value="Genomic_DNA"/>
</dbReference>
<dbReference type="Proteomes" id="UP000031662">
    <property type="component" value="Chromosome"/>
</dbReference>
<gene>
    <name evidence="1" type="ORF">NY40_0994</name>
</gene>
<dbReference type="SUPFAM" id="SSF159594">
    <property type="entry name" value="XCC0632-like"/>
    <property type="match status" value="1"/>
</dbReference>
<evidence type="ECO:0000313" key="1">
    <source>
        <dbReference type="EMBL" id="BAO98003.1"/>
    </source>
</evidence>
<evidence type="ECO:0008006" key="3">
    <source>
        <dbReference type="Google" id="ProtNLM"/>
    </source>
</evidence>
<dbReference type="RefSeq" id="WP_041050888.1">
    <property type="nucleotide sequence ID" value="NZ_AP014523.1"/>
</dbReference>
<accession>A0A060PUS3</accession>
<evidence type="ECO:0000313" key="2">
    <source>
        <dbReference type="Proteomes" id="UP000031662"/>
    </source>
</evidence>
<organism evidence="1 2">
    <name type="scientific">Helicobacter pylori NY40</name>
    <dbReference type="NCBI Taxonomy" id="1426844"/>
    <lineage>
        <taxon>Bacteria</taxon>
        <taxon>Pseudomonadati</taxon>
        <taxon>Campylobacterota</taxon>
        <taxon>Epsilonproteobacteria</taxon>
        <taxon>Campylobacterales</taxon>
        <taxon>Helicobacteraceae</taxon>
        <taxon>Helicobacter</taxon>
    </lineage>
</organism>
<dbReference type="AlphaFoldDB" id="A0A060PUS3"/>
<dbReference type="PROSITE" id="PS51257">
    <property type="entry name" value="PROKAR_LIPOPROTEIN"/>
    <property type="match status" value="1"/>
</dbReference>
<proteinExistence type="predicted"/>
<protein>
    <recommendedName>
        <fullName evidence="3">Neuraminyllactose-binding hemagglutinin family protein</fullName>
    </recommendedName>
</protein>
<dbReference type="HOGENOM" id="CLU_114900_0_0_7"/>
<sequence>MLRILSVGVVFVLLGCQFFNKTTLHLKYKDYPKNSTLKTAFTLTPPKIFFNAHFVPPFYQKEFKKAITQQIAYFLKDKSTLTFNISGNVFFSFEESPKDLKAIKERLKKTIEPNADPKAVMRFLNLQASLILECVPQTACPFDTLLIPTAFSVPVYYANRLGDNPSLFSQEDKTYHNALIKSLNKAYYSLMEGLEKRLNAIENAEWF</sequence>
<reference evidence="1 2" key="1">
    <citation type="submission" date="2013-11" db="EMBL/GenBank/DDBJ databases">
        <title>Estimation of Helicobacter pylori bacteriophage ecology using H. pylori isolates.</title>
        <authorList>
            <person name="Uchiyama J."/>
            <person name="Takemura-Uchiyama I."/>
            <person name="Ujihara T."/>
            <person name="Matsuzaki S."/>
        </authorList>
    </citation>
    <scope>NUCLEOTIDE SEQUENCE [LARGE SCALE GENOMIC DNA]</scope>
    <source>
        <strain evidence="1 2">NY40</strain>
    </source>
</reference>